<comment type="caution">
    <text evidence="2">The sequence shown here is derived from an EMBL/GenBank/DDBJ whole genome shotgun (WGS) entry which is preliminary data.</text>
</comment>
<accession>A0ABD6ER64</accession>
<name>A0ABD6ER64_9BILA</name>
<evidence type="ECO:0000313" key="3">
    <source>
        <dbReference type="Proteomes" id="UP001608902"/>
    </source>
</evidence>
<organism evidence="2 3">
    <name type="scientific">Gnathostoma spinigerum</name>
    <dbReference type="NCBI Taxonomy" id="75299"/>
    <lineage>
        <taxon>Eukaryota</taxon>
        <taxon>Metazoa</taxon>
        <taxon>Ecdysozoa</taxon>
        <taxon>Nematoda</taxon>
        <taxon>Chromadorea</taxon>
        <taxon>Rhabditida</taxon>
        <taxon>Spirurina</taxon>
        <taxon>Gnathostomatomorpha</taxon>
        <taxon>Gnathostomatoidea</taxon>
        <taxon>Gnathostomatidae</taxon>
        <taxon>Gnathostoma</taxon>
    </lineage>
</organism>
<proteinExistence type="predicted"/>
<feature type="transmembrane region" description="Helical" evidence="1">
    <location>
        <begin position="38"/>
        <end position="61"/>
    </location>
</feature>
<sequence length="76" mass="8735">MRKENFAVAIMAFLSFYAGVLQELTLWESSRGQRWPEFGIVLLLSSISLTEELAVLCFYYVSCAIKQAYFNENKAQ</sequence>
<keyword evidence="1" id="KW-1133">Transmembrane helix</keyword>
<gene>
    <name evidence="2" type="ORF">AB6A40_009169</name>
</gene>
<dbReference type="Proteomes" id="UP001608902">
    <property type="component" value="Unassembled WGS sequence"/>
</dbReference>
<evidence type="ECO:0000313" key="2">
    <source>
        <dbReference type="EMBL" id="MFH4982460.1"/>
    </source>
</evidence>
<keyword evidence="1" id="KW-0472">Membrane</keyword>
<keyword evidence="3" id="KW-1185">Reference proteome</keyword>
<protein>
    <submittedName>
        <fullName evidence="2">Uncharacterized protein</fullName>
    </submittedName>
</protein>
<dbReference type="AlphaFoldDB" id="A0ABD6ER64"/>
<keyword evidence="1" id="KW-0812">Transmembrane</keyword>
<dbReference type="EMBL" id="JBGFUD010009351">
    <property type="protein sequence ID" value="MFH4982460.1"/>
    <property type="molecule type" value="Genomic_DNA"/>
</dbReference>
<reference evidence="2 3" key="1">
    <citation type="submission" date="2024-08" db="EMBL/GenBank/DDBJ databases">
        <title>Gnathostoma spinigerum genome.</title>
        <authorList>
            <person name="Gonzalez-Bertolin B."/>
            <person name="Monzon S."/>
            <person name="Zaballos A."/>
            <person name="Jimenez P."/>
            <person name="Dekumyoy P."/>
            <person name="Varona S."/>
            <person name="Cuesta I."/>
            <person name="Sumanam S."/>
            <person name="Adisakwattana P."/>
            <person name="Gasser R.B."/>
            <person name="Hernandez-Gonzalez A."/>
            <person name="Young N.D."/>
            <person name="Perteguer M.J."/>
        </authorList>
    </citation>
    <scope>NUCLEOTIDE SEQUENCE [LARGE SCALE GENOMIC DNA]</scope>
    <source>
        <strain evidence="2">AL3</strain>
        <tissue evidence="2">Liver</tissue>
    </source>
</reference>
<evidence type="ECO:0000256" key="1">
    <source>
        <dbReference type="SAM" id="Phobius"/>
    </source>
</evidence>